<keyword evidence="1" id="KW-0732">Signal</keyword>
<organism evidence="2">
    <name type="scientific">Fusarium oxysporum Fo47</name>
    <dbReference type="NCBI Taxonomy" id="660027"/>
    <lineage>
        <taxon>Eukaryota</taxon>
        <taxon>Fungi</taxon>
        <taxon>Dikarya</taxon>
        <taxon>Ascomycota</taxon>
        <taxon>Pezizomycotina</taxon>
        <taxon>Sordariomycetes</taxon>
        <taxon>Hypocreomycetidae</taxon>
        <taxon>Hypocreales</taxon>
        <taxon>Nectriaceae</taxon>
        <taxon>Fusarium</taxon>
        <taxon>Fusarium oxysporum species complex</taxon>
    </lineage>
</organism>
<evidence type="ECO:0000256" key="1">
    <source>
        <dbReference type="SAM" id="SignalP"/>
    </source>
</evidence>
<reference evidence="2" key="1">
    <citation type="submission" date="2011-06" db="EMBL/GenBank/DDBJ databases">
        <title>The Genome Sequence of Fusarium oxysporum Fo47.</title>
        <authorList>
            <consortium name="The Broad Institute Genome Sequencing Platform"/>
            <person name="Ma L.-J."/>
            <person name="Gale L.R."/>
            <person name="Schwartz D.C."/>
            <person name="Zhou S."/>
            <person name="Corby-Kistler H."/>
            <person name="Young S.K."/>
            <person name="Zeng Q."/>
            <person name="Gargeya S."/>
            <person name="Fitzgerald M."/>
            <person name="Haas B."/>
            <person name="Abouelleil A."/>
            <person name="Alvarado L."/>
            <person name="Arachchi H.M."/>
            <person name="Berlin A."/>
            <person name="Brown A."/>
            <person name="Chapman S.B."/>
            <person name="Chen Z."/>
            <person name="Dunbar C."/>
            <person name="Freedman E."/>
            <person name="Gearin G."/>
            <person name="Gellesch M."/>
            <person name="Goldberg J."/>
            <person name="Griggs A."/>
            <person name="Gujja S."/>
            <person name="Heiman D."/>
            <person name="Howarth C."/>
            <person name="Larson L."/>
            <person name="Lui A."/>
            <person name="MacDonald P.J.P."/>
            <person name="Mehta T."/>
            <person name="Montmayeur A."/>
            <person name="Murphy C."/>
            <person name="Neiman D."/>
            <person name="Pearson M."/>
            <person name="Priest M."/>
            <person name="Roberts A."/>
            <person name="Saif S."/>
            <person name="Shea T."/>
            <person name="Shenoy N."/>
            <person name="Sisk P."/>
            <person name="Stolte C."/>
            <person name="Sykes S."/>
            <person name="Wortman J."/>
            <person name="Nusbaum C."/>
            <person name="Birren B."/>
        </authorList>
    </citation>
    <scope>NUCLEOTIDE SEQUENCE [LARGE SCALE GENOMIC DNA]</scope>
    <source>
        <strain evidence="2">Fo47</strain>
    </source>
</reference>
<protein>
    <submittedName>
        <fullName evidence="2">Uncharacterized protein</fullName>
    </submittedName>
</protein>
<reference evidence="2" key="2">
    <citation type="submission" date="2012-06" db="EMBL/GenBank/DDBJ databases">
        <title>Annotation of the Genome Sequence of Fusarium oxysporum Fo47.</title>
        <authorList>
            <consortium name="The Broad Institute Genomics Platform"/>
            <person name="Ma L.-J."/>
            <person name="Corby-Kistler H."/>
            <person name="Broz K."/>
            <person name="Gale L.R."/>
            <person name="Jonkers W."/>
            <person name="O'Donnell K."/>
            <person name="Ploetz R."/>
            <person name="Steinberg C."/>
            <person name="Schwartz D.C."/>
            <person name="VanEtten H."/>
            <person name="Zhou S."/>
            <person name="Young S.K."/>
            <person name="Zeng Q."/>
            <person name="Gargeya S."/>
            <person name="Fitzgerald M."/>
            <person name="Abouelleil A."/>
            <person name="Alvarado L."/>
            <person name="Chapman S.B."/>
            <person name="Gainer-Dewar J."/>
            <person name="Goldberg J."/>
            <person name="Griggs A."/>
            <person name="Gujja S."/>
            <person name="Hansen M."/>
            <person name="Howarth C."/>
            <person name="Imamovic A."/>
            <person name="Ireland A."/>
            <person name="Larimer J."/>
            <person name="McCowan C."/>
            <person name="Murphy C."/>
            <person name="Pearson M."/>
            <person name="Poon T.W."/>
            <person name="Priest M."/>
            <person name="Roberts A."/>
            <person name="Saif S."/>
            <person name="Shea T."/>
            <person name="Sykes S."/>
            <person name="Wortman J."/>
            <person name="Nusbaum C."/>
            <person name="Birren B."/>
        </authorList>
    </citation>
    <scope>NUCLEOTIDE SEQUENCE</scope>
    <source>
        <strain evidence="2">Fo47</strain>
    </source>
</reference>
<feature type="chain" id="PRO_5004922587" evidence="1">
    <location>
        <begin position="19"/>
        <end position="150"/>
    </location>
</feature>
<sequence>MLFLPTFLVLALSKDTRAQLAPREVVDITIEAGDLVGTGVIEFKSPGQESERASISASTSSDTLCTSTATCQTSVSTTSLSQDKSPMPTSFTVPFPLIPTTSYSFLNGSTRATPTPRPSAPVVSDAMTLRQAAYAYLVSLALMECFFFFF</sequence>
<dbReference type="AlphaFoldDB" id="W9JB90"/>
<name>W9JB90_FUSOX</name>
<feature type="signal peptide" evidence="1">
    <location>
        <begin position="1"/>
        <end position="18"/>
    </location>
</feature>
<dbReference type="EMBL" id="JH717914">
    <property type="protein sequence ID" value="EWZ29312.1"/>
    <property type="molecule type" value="Genomic_DNA"/>
</dbReference>
<dbReference type="HOGENOM" id="CLU_1740601_0_0_1"/>
<accession>W9JB90</accession>
<gene>
    <name evidence="2" type="ORF">FOZG_17174</name>
</gene>
<evidence type="ECO:0000313" key="2">
    <source>
        <dbReference type="EMBL" id="EWZ29312.1"/>
    </source>
</evidence>
<dbReference type="VEuPathDB" id="FungiDB:FOZG_17174"/>
<dbReference type="Proteomes" id="UP000030766">
    <property type="component" value="Unassembled WGS sequence"/>
</dbReference>
<proteinExistence type="predicted"/>